<dbReference type="Proteomes" id="UP000193144">
    <property type="component" value="Unassembled WGS sequence"/>
</dbReference>
<gene>
    <name evidence="4" type="ORF">BCR34DRAFT_589677</name>
</gene>
<keyword evidence="3" id="KW-0732">Signal</keyword>
<feature type="chain" id="PRO_5010985157" evidence="3">
    <location>
        <begin position="21"/>
        <end position="410"/>
    </location>
</feature>
<reference evidence="4 5" key="1">
    <citation type="submission" date="2016-07" db="EMBL/GenBank/DDBJ databases">
        <title>Pervasive Adenine N6-methylation of Active Genes in Fungi.</title>
        <authorList>
            <consortium name="DOE Joint Genome Institute"/>
            <person name="Mondo S.J."/>
            <person name="Dannebaum R.O."/>
            <person name="Kuo R.C."/>
            <person name="Labutti K."/>
            <person name="Haridas S."/>
            <person name="Kuo A."/>
            <person name="Salamov A."/>
            <person name="Ahrendt S.R."/>
            <person name="Lipzen A."/>
            <person name="Sullivan W."/>
            <person name="Andreopoulos W.B."/>
            <person name="Clum A."/>
            <person name="Lindquist E."/>
            <person name="Daum C."/>
            <person name="Ramamoorthy G.K."/>
            <person name="Gryganskyi A."/>
            <person name="Culley D."/>
            <person name="Magnuson J.K."/>
            <person name="James T.Y."/>
            <person name="O'Malley M.A."/>
            <person name="Stajich J.E."/>
            <person name="Spatafora J.W."/>
            <person name="Visel A."/>
            <person name="Grigoriev I.V."/>
        </authorList>
    </citation>
    <scope>NUCLEOTIDE SEQUENCE [LARGE SCALE GENOMIC DNA]</scope>
    <source>
        <strain evidence="4 5">CBS 115471</strain>
    </source>
</reference>
<evidence type="ECO:0000256" key="3">
    <source>
        <dbReference type="SAM" id="SignalP"/>
    </source>
</evidence>
<keyword evidence="2" id="KW-0472">Membrane</keyword>
<dbReference type="OrthoDB" id="3795566at2759"/>
<evidence type="ECO:0000256" key="1">
    <source>
        <dbReference type="SAM" id="MobiDB-lite"/>
    </source>
</evidence>
<evidence type="ECO:0000313" key="4">
    <source>
        <dbReference type="EMBL" id="ORY08951.1"/>
    </source>
</evidence>
<keyword evidence="5" id="KW-1185">Reference proteome</keyword>
<protein>
    <submittedName>
        <fullName evidence="4">Uncharacterized protein</fullName>
    </submittedName>
</protein>
<accession>A0A1Y1ZFC4</accession>
<dbReference type="STRING" id="1231657.A0A1Y1ZFC4"/>
<evidence type="ECO:0000313" key="5">
    <source>
        <dbReference type="Proteomes" id="UP000193144"/>
    </source>
</evidence>
<organism evidence="4 5">
    <name type="scientific">Clohesyomyces aquaticus</name>
    <dbReference type="NCBI Taxonomy" id="1231657"/>
    <lineage>
        <taxon>Eukaryota</taxon>
        <taxon>Fungi</taxon>
        <taxon>Dikarya</taxon>
        <taxon>Ascomycota</taxon>
        <taxon>Pezizomycotina</taxon>
        <taxon>Dothideomycetes</taxon>
        <taxon>Pleosporomycetidae</taxon>
        <taxon>Pleosporales</taxon>
        <taxon>Lindgomycetaceae</taxon>
        <taxon>Clohesyomyces</taxon>
    </lineage>
</organism>
<feature type="transmembrane region" description="Helical" evidence="2">
    <location>
        <begin position="248"/>
        <end position="264"/>
    </location>
</feature>
<feature type="region of interest" description="Disordered" evidence="1">
    <location>
        <begin position="356"/>
        <end position="410"/>
    </location>
</feature>
<feature type="compositionally biased region" description="Polar residues" evidence="1">
    <location>
        <begin position="379"/>
        <end position="393"/>
    </location>
</feature>
<keyword evidence="2" id="KW-1133">Transmembrane helix</keyword>
<proteinExistence type="predicted"/>
<keyword evidence="2" id="KW-0812">Transmembrane</keyword>
<sequence length="410" mass="45678">MASIWTRALAWLALALPTQASFWTATLRLEREKTTVDDTETTITRTISSGITPTVSAISTDVGSPDFGDIQYVYIYYPFNAVPESALEPVSSTSTMTNGIVLEPTQTAFSMPVTYTAPATCSRKFSFTTEEFIQIPTIVYDQITPTSKITPPPIVYTWTDDWNGKSGTATGVFVTWYLSAGAAPFNQTYGELNSTVSECRKPGERKPTHINPLTLYILIIPIFWAIMFLLGFLESWFWFRRLMLGRSALRFGTFCWIFISFWVLCFTRKQPKRSPEDQVLLRQQWESMSSGKAWELWWKIGFRTRYPKEWLGEYSKQTVGIGLAGALGTQVPNHGHGMGEMPPPAYAPSRAAAGMLPPIQGYGPQNLVHPHPGLPPQGHVSQGIQMPGSSPHPSLTPDPRDQNPGQTPQN</sequence>
<comment type="caution">
    <text evidence="4">The sequence shown here is derived from an EMBL/GenBank/DDBJ whole genome shotgun (WGS) entry which is preliminary data.</text>
</comment>
<name>A0A1Y1ZFC4_9PLEO</name>
<dbReference type="EMBL" id="MCFA01000093">
    <property type="protein sequence ID" value="ORY08951.1"/>
    <property type="molecule type" value="Genomic_DNA"/>
</dbReference>
<dbReference type="AlphaFoldDB" id="A0A1Y1ZFC4"/>
<evidence type="ECO:0000256" key="2">
    <source>
        <dbReference type="SAM" id="Phobius"/>
    </source>
</evidence>
<feature type="signal peptide" evidence="3">
    <location>
        <begin position="1"/>
        <end position="20"/>
    </location>
</feature>
<feature type="transmembrane region" description="Helical" evidence="2">
    <location>
        <begin position="213"/>
        <end position="236"/>
    </location>
</feature>